<gene>
    <name evidence="3" type="ORF">EBF16_08795</name>
</gene>
<dbReference type="PANTHER" id="PTHR22642:SF2">
    <property type="entry name" value="PROTEIN LONG AFTER FAR-RED 3"/>
    <property type="match status" value="1"/>
</dbReference>
<dbReference type="AlphaFoldDB" id="A0A3G2UP93"/>
<feature type="domain" description="Amidohydrolase 3" evidence="2">
    <location>
        <begin position="72"/>
        <end position="564"/>
    </location>
</feature>
<dbReference type="GO" id="GO:0016810">
    <property type="term" value="F:hydrolase activity, acting on carbon-nitrogen (but not peptide) bonds"/>
    <property type="evidence" value="ECO:0007669"/>
    <property type="project" value="InterPro"/>
</dbReference>
<dbReference type="InterPro" id="IPR032466">
    <property type="entry name" value="Metal_Hydrolase"/>
</dbReference>
<dbReference type="Proteomes" id="UP000280708">
    <property type="component" value="Chromosome"/>
</dbReference>
<evidence type="ECO:0000256" key="1">
    <source>
        <dbReference type="SAM" id="SignalP"/>
    </source>
</evidence>
<keyword evidence="3" id="KW-0378">Hydrolase</keyword>
<evidence type="ECO:0000259" key="2">
    <source>
        <dbReference type="Pfam" id="PF07969"/>
    </source>
</evidence>
<dbReference type="InterPro" id="IPR011059">
    <property type="entry name" value="Metal-dep_hydrolase_composite"/>
</dbReference>
<dbReference type="Gene3D" id="2.30.40.10">
    <property type="entry name" value="Urease, subunit C, domain 1"/>
    <property type="match status" value="1"/>
</dbReference>
<sequence>MIRTSLFVGTALALASLSQTVLAAEQADMLLTNAVVVTMDPDRPSATSVAVKDGKILAVGGDELAIAYTAPETMDLKGRVLMPGFIDTHIHIIGQSRRSIALETARSIKDVQAMVQAKAKELGPGEWIIGYGWDEAKLSEGRNIVSTDLDVAAPRNPVALTRAGQHSVVGNSVAMKIAGIVKGMPDPDRGVIERYSNGEPNGIIRERGDLYSKHIPQPTSQEMKPSWTAALRSLLPLGITSIMEALSTIDDEPIGKGGAPASQWRGVHTYKQFREIYAEDGESLPRAALYIVYPGAERLKAFPYKTGYGDDRLKLGPIGEAPAADGGFTGPTAWTIDDYKGMPGFRGHAALKPDEMDELVRTSRDLGWQLGIHAIGDAAIARLIESYASALDEVPIKDHRWFSSHLTMLPPLPTLQTMASHGIWGAAQPNFLYNLEGRYNQTLEGGRLQHINPLGTPLRFGVHMTLGSDNLPIGPLWGFYVAVTRKGESGTVYGEEEAVSRYEALKAYTQDAAYLTWDEAKKGSLTPGKLADMIVMDRNLLTIPEEEILKAQVEMTFIGGKIVFKR</sequence>
<dbReference type="RefSeq" id="WP_122129568.1">
    <property type="nucleotide sequence ID" value="NZ_CP033230.1"/>
</dbReference>
<feature type="chain" id="PRO_5018203805" evidence="1">
    <location>
        <begin position="24"/>
        <end position="566"/>
    </location>
</feature>
<dbReference type="InterPro" id="IPR013108">
    <property type="entry name" value="Amidohydro_3"/>
</dbReference>
<dbReference type="Gene3D" id="3.20.20.140">
    <property type="entry name" value="Metal-dependent hydrolases"/>
    <property type="match status" value="1"/>
</dbReference>
<reference evidence="3 4" key="1">
    <citation type="submission" date="2018-10" db="EMBL/GenBank/DDBJ databases">
        <title>Characterization and genome analysis of a novel bacterium Sphingobium yanoikuyae SJTF8 capable of degrading PAHs.</title>
        <authorList>
            <person name="Yin C."/>
            <person name="Xiong W."/>
            <person name="Liang R."/>
        </authorList>
    </citation>
    <scope>NUCLEOTIDE SEQUENCE [LARGE SCALE GENOMIC DNA]</scope>
    <source>
        <strain evidence="3 4">SJTF8</strain>
    </source>
</reference>
<dbReference type="SUPFAM" id="SSF51338">
    <property type="entry name" value="Composite domain of metallo-dependent hydrolases"/>
    <property type="match status" value="1"/>
</dbReference>
<dbReference type="EMBL" id="CP033230">
    <property type="protein sequence ID" value="AYO77027.1"/>
    <property type="molecule type" value="Genomic_DNA"/>
</dbReference>
<protein>
    <submittedName>
        <fullName evidence="3">Amidohydrolase</fullName>
    </submittedName>
</protein>
<feature type="signal peptide" evidence="1">
    <location>
        <begin position="1"/>
        <end position="23"/>
    </location>
</feature>
<organism evidence="3 4">
    <name type="scientific">Sphingobium yanoikuyae</name>
    <name type="common">Sphingomonas yanoikuyae</name>
    <dbReference type="NCBI Taxonomy" id="13690"/>
    <lineage>
        <taxon>Bacteria</taxon>
        <taxon>Pseudomonadati</taxon>
        <taxon>Pseudomonadota</taxon>
        <taxon>Alphaproteobacteria</taxon>
        <taxon>Sphingomonadales</taxon>
        <taxon>Sphingomonadaceae</taxon>
        <taxon>Sphingobium</taxon>
    </lineage>
</organism>
<dbReference type="Gene3D" id="3.10.310.70">
    <property type="match status" value="1"/>
</dbReference>
<evidence type="ECO:0000313" key="4">
    <source>
        <dbReference type="Proteomes" id="UP000280708"/>
    </source>
</evidence>
<dbReference type="InterPro" id="IPR033932">
    <property type="entry name" value="YtcJ-like"/>
</dbReference>
<name>A0A3G2UP93_SPHYA</name>
<dbReference type="Pfam" id="PF07969">
    <property type="entry name" value="Amidohydro_3"/>
    <property type="match status" value="1"/>
</dbReference>
<evidence type="ECO:0000313" key="3">
    <source>
        <dbReference type="EMBL" id="AYO77027.1"/>
    </source>
</evidence>
<keyword evidence="1" id="KW-0732">Signal</keyword>
<accession>A0A3G2UP93</accession>
<dbReference type="PANTHER" id="PTHR22642">
    <property type="entry name" value="IMIDAZOLONEPROPIONASE"/>
    <property type="match status" value="1"/>
</dbReference>
<dbReference type="CDD" id="cd01300">
    <property type="entry name" value="YtcJ_like"/>
    <property type="match status" value="1"/>
</dbReference>
<proteinExistence type="predicted"/>
<dbReference type="SUPFAM" id="SSF51556">
    <property type="entry name" value="Metallo-dependent hydrolases"/>
    <property type="match status" value="1"/>
</dbReference>